<dbReference type="SMART" id="SM00710">
    <property type="entry name" value="PbH1"/>
    <property type="match status" value="3"/>
</dbReference>
<dbReference type="AlphaFoldDB" id="A0A9X3F890"/>
<dbReference type="RefSeq" id="WP_343334705.1">
    <property type="nucleotide sequence ID" value="NZ_JAPOHD010000055.1"/>
</dbReference>
<sequence>MYKISLLLIFVLYVQVSFGQKITLPQQFFYVSPSGSDANNPGTIDKPVATFEGAQKLVHNFKTENANVSVTVYFRGGKYYRAQSAIFTSEDSGTEAGPVKYMAFPGEVPLVLGGKQLQLNWKKHKDGIFKAEVSKGLIFESLFVNDEEQVLARYPNYDAEVRIFNGTAEDCISEEKVKDWVNPADGYFHVIHKALWGDFHYKITGTNENGELQMEGGFQNNRPENGIHPKLRFVENIFEELDAEREWYLDRNESILYFKPAAGVDLQRANIEVAYLENFITLTGTETEPVKYLSFDGFHFNRTIRTFMKTKDKLLRSDWAIYRGGAVYFEGTENCSIENCGFSQIGGNAVFMNAYNRYSKVEGCHIHDIGASAICFVGDTSAVRNPKFIPYGPPVSDAELDRTRGPKNNKYPAYCVAANNLLHDFGRVEKQVAGVQISMAAFITVSHNSIYDCPRSGINISEGAWGGHTIEFNDVFNTVLETSDHGSFNSWGRDRFWMVANAQTEARVEADRSLIFLDLLAPTIIRNNRMRCDHGWDIDLDDGSSYYYIYNNLCLNKGIKLREGYLRKVENNICINNAMHPHVWLKNNGDIIRGNIFGTRFFPIRVEHWGTEIDYNWFLSDEALAENQMLGLDKNSRAGDPLFANASKGDFRVLPESDVFMLGWKNFPMDEFGVQKVELKELAKTPEIPEVIVTKKDKQNTYDFYGGQIKNLETDGEVSATGMHDKTGVLVVVTPTFGKVPDFDLHKGDVILKVNNHEVRNVSFFLSEATNLFENGTKVNSITVWRNQGEVILK</sequence>
<accession>A0A9X3F890</accession>
<dbReference type="EMBL" id="JAPOHD010000055">
    <property type="protein sequence ID" value="MCY1722379.1"/>
    <property type="molecule type" value="Genomic_DNA"/>
</dbReference>
<proteinExistence type="predicted"/>
<evidence type="ECO:0000313" key="2">
    <source>
        <dbReference type="Proteomes" id="UP001145087"/>
    </source>
</evidence>
<dbReference type="InterPro" id="IPR006626">
    <property type="entry name" value="PbH1"/>
</dbReference>
<organism evidence="1 2">
    <name type="scientific">Draconibacterium aestuarii</name>
    <dbReference type="NCBI Taxonomy" id="2998507"/>
    <lineage>
        <taxon>Bacteria</taxon>
        <taxon>Pseudomonadati</taxon>
        <taxon>Bacteroidota</taxon>
        <taxon>Bacteroidia</taxon>
        <taxon>Marinilabiliales</taxon>
        <taxon>Prolixibacteraceae</taxon>
        <taxon>Draconibacterium</taxon>
    </lineage>
</organism>
<dbReference type="PANTHER" id="PTHR36453:SF1">
    <property type="entry name" value="RIGHT HANDED BETA HELIX DOMAIN-CONTAINING PROTEIN"/>
    <property type="match status" value="1"/>
</dbReference>
<dbReference type="InterPro" id="IPR036034">
    <property type="entry name" value="PDZ_sf"/>
</dbReference>
<dbReference type="InterPro" id="IPR012334">
    <property type="entry name" value="Pectin_lyas_fold"/>
</dbReference>
<gene>
    <name evidence="1" type="ORF">OU798_18665</name>
</gene>
<dbReference type="Gene3D" id="2.30.42.10">
    <property type="match status" value="1"/>
</dbReference>
<dbReference type="PANTHER" id="PTHR36453">
    <property type="entry name" value="SECRETED PROTEIN-RELATED"/>
    <property type="match status" value="1"/>
</dbReference>
<evidence type="ECO:0000313" key="1">
    <source>
        <dbReference type="EMBL" id="MCY1722379.1"/>
    </source>
</evidence>
<dbReference type="Proteomes" id="UP001145087">
    <property type="component" value="Unassembled WGS sequence"/>
</dbReference>
<dbReference type="SUPFAM" id="SSF51126">
    <property type="entry name" value="Pectin lyase-like"/>
    <property type="match status" value="1"/>
</dbReference>
<keyword evidence="2" id="KW-1185">Reference proteome</keyword>
<reference evidence="1" key="1">
    <citation type="submission" date="2022-11" db="EMBL/GenBank/DDBJ databases">
        <title>Marilongibacter aestuarii gen. nov., sp. nov., isolated from tidal flat sediment.</title>
        <authorList>
            <person name="Jiayan W."/>
        </authorList>
    </citation>
    <scope>NUCLEOTIDE SEQUENCE</scope>
    <source>
        <strain evidence="1">Z1-6</strain>
    </source>
</reference>
<dbReference type="SUPFAM" id="SSF50156">
    <property type="entry name" value="PDZ domain-like"/>
    <property type="match status" value="1"/>
</dbReference>
<name>A0A9X3F890_9BACT</name>
<dbReference type="Gene3D" id="2.160.20.10">
    <property type="entry name" value="Single-stranded right-handed beta-helix, Pectin lyase-like"/>
    <property type="match status" value="2"/>
</dbReference>
<protein>
    <submittedName>
        <fullName evidence="1">Right-handed parallel beta-helix repeat-containing protein</fullName>
    </submittedName>
</protein>
<comment type="caution">
    <text evidence="1">The sequence shown here is derived from an EMBL/GenBank/DDBJ whole genome shotgun (WGS) entry which is preliminary data.</text>
</comment>
<dbReference type="InterPro" id="IPR011050">
    <property type="entry name" value="Pectin_lyase_fold/virulence"/>
</dbReference>